<protein>
    <submittedName>
        <fullName evidence="3">Uncharacterized protein</fullName>
    </submittedName>
</protein>
<keyword evidence="2" id="KW-0812">Transmembrane</keyword>
<feature type="transmembrane region" description="Helical" evidence="2">
    <location>
        <begin position="160"/>
        <end position="181"/>
    </location>
</feature>
<feature type="region of interest" description="Disordered" evidence="1">
    <location>
        <begin position="285"/>
        <end position="314"/>
    </location>
</feature>
<name>A0A8H6YZJ2_9AGAR</name>
<feature type="transmembrane region" description="Helical" evidence="2">
    <location>
        <begin position="50"/>
        <end position="70"/>
    </location>
</feature>
<evidence type="ECO:0000256" key="1">
    <source>
        <dbReference type="SAM" id="MobiDB-lite"/>
    </source>
</evidence>
<gene>
    <name evidence="3" type="ORF">MSAN_00825900</name>
</gene>
<feature type="transmembrane region" description="Helical" evidence="2">
    <location>
        <begin position="122"/>
        <end position="145"/>
    </location>
</feature>
<proteinExistence type="predicted"/>
<comment type="caution">
    <text evidence="3">The sequence shown here is derived from an EMBL/GenBank/DDBJ whole genome shotgun (WGS) entry which is preliminary data.</text>
</comment>
<feature type="transmembrane region" description="Helical" evidence="2">
    <location>
        <begin position="224"/>
        <end position="245"/>
    </location>
</feature>
<sequence>MTVAVLPGTKESYIGALLENILYGLYLSVFFEFCMLFYKSKIRSGVQTYLLITSGLMFILITMRCVIDTYRCIAAFDNALDFGPPNSPLGILTNSCWLMVFLIADVFIIFRTFVVWDRKWLMITLPSLLCLANFIISVLSIVSYGELDHSNPSVWATDDWLTIIISLTLSTNVVCTGLISFRIMQIHRRVVSMVSHTRRSLSMKFLSVIVESGPSFNFTSIRAFTFNLLKAAIYTAVLVATMIVIRSQSFVFFVFIDCLSPLIGLVFSYIIIRVSRGTSYGERTITSTSQGHYPGNNRGFQTGPTLSAPSRTGGGTEVQIRLEQTTYRSGQVDPFKPEDSSLDSVGKYTA</sequence>
<feature type="transmembrane region" description="Helical" evidence="2">
    <location>
        <begin position="20"/>
        <end position="38"/>
    </location>
</feature>
<accession>A0A8H6YZJ2</accession>
<evidence type="ECO:0000313" key="4">
    <source>
        <dbReference type="Proteomes" id="UP000623467"/>
    </source>
</evidence>
<dbReference type="Proteomes" id="UP000623467">
    <property type="component" value="Unassembled WGS sequence"/>
</dbReference>
<keyword evidence="4" id="KW-1185">Reference proteome</keyword>
<evidence type="ECO:0000313" key="3">
    <source>
        <dbReference type="EMBL" id="KAF7367624.1"/>
    </source>
</evidence>
<keyword evidence="2" id="KW-1133">Transmembrane helix</keyword>
<dbReference type="AlphaFoldDB" id="A0A8H6YZJ2"/>
<reference evidence="3" key="1">
    <citation type="submission" date="2020-05" db="EMBL/GenBank/DDBJ databases">
        <title>Mycena genomes resolve the evolution of fungal bioluminescence.</title>
        <authorList>
            <person name="Tsai I.J."/>
        </authorList>
    </citation>
    <scope>NUCLEOTIDE SEQUENCE</scope>
    <source>
        <strain evidence="3">160909Yilan</strain>
    </source>
</reference>
<feature type="transmembrane region" description="Helical" evidence="2">
    <location>
        <begin position="251"/>
        <end position="272"/>
    </location>
</feature>
<organism evidence="3 4">
    <name type="scientific">Mycena sanguinolenta</name>
    <dbReference type="NCBI Taxonomy" id="230812"/>
    <lineage>
        <taxon>Eukaryota</taxon>
        <taxon>Fungi</taxon>
        <taxon>Dikarya</taxon>
        <taxon>Basidiomycota</taxon>
        <taxon>Agaricomycotina</taxon>
        <taxon>Agaricomycetes</taxon>
        <taxon>Agaricomycetidae</taxon>
        <taxon>Agaricales</taxon>
        <taxon>Marasmiineae</taxon>
        <taxon>Mycenaceae</taxon>
        <taxon>Mycena</taxon>
    </lineage>
</organism>
<feature type="transmembrane region" description="Helical" evidence="2">
    <location>
        <begin position="90"/>
        <end position="110"/>
    </location>
</feature>
<feature type="compositionally biased region" description="Polar residues" evidence="1">
    <location>
        <begin position="298"/>
        <end position="310"/>
    </location>
</feature>
<dbReference type="OrthoDB" id="2751465at2759"/>
<dbReference type="EMBL" id="JACAZH010000005">
    <property type="protein sequence ID" value="KAF7367624.1"/>
    <property type="molecule type" value="Genomic_DNA"/>
</dbReference>
<evidence type="ECO:0000256" key="2">
    <source>
        <dbReference type="SAM" id="Phobius"/>
    </source>
</evidence>
<keyword evidence="2" id="KW-0472">Membrane</keyword>